<proteinExistence type="predicted"/>
<dbReference type="SUPFAM" id="SSF46966">
    <property type="entry name" value="Spectrin repeat"/>
    <property type="match status" value="2"/>
</dbReference>
<keyword evidence="1" id="KW-0175">Coiled coil</keyword>
<dbReference type="AlphaFoldDB" id="A0A7R9GG13"/>
<feature type="region of interest" description="Disordered" evidence="2">
    <location>
        <begin position="118"/>
        <end position="156"/>
    </location>
</feature>
<dbReference type="EMBL" id="OA884638">
    <property type="protein sequence ID" value="CAD7281076.1"/>
    <property type="molecule type" value="Genomic_DNA"/>
</dbReference>
<organism evidence="3">
    <name type="scientific">Notodromas monacha</name>
    <dbReference type="NCBI Taxonomy" id="399045"/>
    <lineage>
        <taxon>Eukaryota</taxon>
        <taxon>Metazoa</taxon>
        <taxon>Ecdysozoa</taxon>
        <taxon>Arthropoda</taxon>
        <taxon>Crustacea</taxon>
        <taxon>Oligostraca</taxon>
        <taxon>Ostracoda</taxon>
        <taxon>Podocopa</taxon>
        <taxon>Podocopida</taxon>
        <taxon>Cypridocopina</taxon>
        <taxon>Cypridoidea</taxon>
        <taxon>Cyprididae</taxon>
        <taxon>Notodromas</taxon>
    </lineage>
</organism>
<dbReference type="SMART" id="SM00150">
    <property type="entry name" value="SPEC"/>
    <property type="match status" value="2"/>
</dbReference>
<dbReference type="Proteomes" id="UP000678499">
    <property type="component" value="Unassembled WGS sequence"/>
</dbReference>
<dbReference type="Pfam" id="PF00435">
    <property type="entry name" value="Spectrin"/>
    <property type="match status" value="1"/>
</dbReference>
<protein>
    <recommendedName>
        <fullName evidence="5">Dystrophin</fullName>
    </recommendedName>
</protein>
<evidence type="ECO:0000313" key="4">
    <source>
        <dbReference type="Proteomes" id="UP000678499"/>
    </source>
</evidence>
<feature type="compositionally biased region" description="Polar residues" evidence="2">
    <location>
        <begin position="118"/>
        <end position="130"/>
    </location>
</feature>
<dbReference type="InterPro" id="IPR018159">
    <property type="entry name" value="Spectrin/alpha-actinin"/>
</dbReference>
<evidence type="ECO:0000313" key="3">
    <source>
        <dbReference type="EMBL" id="CAD7281076.1"/>
    </source>
</evidence>
<keyword evidence="4" id="KW-1185">Reference proteome</keyword>
<dbReference type="EMBL" id="CAJPEX010002601">
    <property type="protein sequence ID" value="CAG0921228.1"/>
    <property type="molecule type" value="Genomic_DNA"/>
</dbReference>
<reference evidence="3" key="1">
    <citation type="submission" date="2020-11" db="EMBL/GenBank/DDBJ databases">
        <authorList>
            <person name="Tran Van P."/>
        </authorList>
    </citation>
    <scope>NUCLEOTIDE SEQUENCE</scope>
</reference>
<feature type="coiled-coil region" evidence="1">
    <location>
        <begin position="173"/>
        <end position="207"/>
    </location>
</feature>
<gene>
    <name evidence="3" type="ORF">NMOB1V02_LOCUS8730</name>
</gene>
<evidence type="ECO:0008006" key="5">
    <source>
        <dbReference type="Google" id="ProtNLM"/>
    </source>
</evidence>
<evidence type="ECO:0000256" key="2">
    <source>
        <dbReference type="SAM" id="MobiDB-lite"/>
    </source>
</evidence>
<dbReference type="Gene3D" id="1.20.58.60">
    <property type="match status" value="2"/>
</dbReference>
<name>A0A7R9GG13_9CRUS</name>
<evidence type="ECO:0000256" key="1">
    <source>
        <dbReference type="SAM" id="Coils"/>
    </source>
</evidence>
<feature type="compositionally biased region" description="Basic and acidic residues" evidence="2">
    <location>
        <begin position="145"/>
        <end position="156"/>
    </location>
</feature>
<dbReference type="OrthoDB" id="10057795at2759"/>
<sequence>MELDDLFQIQATSRSKLESGQNVPQKTSGVLLGEQGNLGNLSSSSTSGLSTATPQSEKWNGLLMSLRELVEWVLRKDSELSSVAHVLADIPCLHRQQDDLRAFRRELEARAPMIESNLSNGRNYLTNDASMSDASDTEDFSSSFESKKEPSARVARRELKTLSERWSSLNARLDVMQQRNNDLQAKTHKLQQTVDEAHQRLAQAESSIARWVALSDPGRADELMNEVTRMREHMAPIRRVVDEVREQAGRLQGSTVSLTPHMQNRLKDIQVRWGQVEKAVDDRWRRMSLSDSLRRDRQMERDAMRMTKRSGRAASEDELAVFCQA</sequence>
<accession>A0A7R9GG13</accession>
<dbReference type="InterPro" id="IPR002017">
    <property type="entry name" value="Spectrin_repeat"/>
</dbReference>